<dbReference type="EMBL" id="QLYX01000006">
    <property type="protein sequence ID" value="RAY14216.1"/>
    <property type="molecule type" value="Genomic_DNA"/>
</dbReference>
<comment type="caution">
    <text evidence="3">The sequence shown here is derived from an EMBL/GenBank/DDBJ whole genome shotgun (WGS) entry which is preliminary data.</text>
</comment>
<evidence type="ECO:0000256" key="1">
    <source>
        <dbReference type="RuleBase" id="RU003513"/>
    </source>
</evidence>
<dbReference type="PANTHER" id="PTHR43174">
    <property type="entry name" value="UDP-N-ACETYLGLUCOSAMINE 2-EPIMERASE"/>
    <property type="match status" value="1"/>
</dbReference>
<dbReference type="GO" id="GO:0008761">
    <property type="term" value="F:UDP-N-acetylglucosamine 2-epimerase activity"/>
    <property type="evidence" value="ECO:0007669"/>
    <property type="project" value="UniProtKB-EC"/>
</dbReference>
<keyword evidence="1 3" id="KW-0413">Isomerase</keyword>
<protein>
    <submittedName>
        <fullName evidence="3">UDP-N-acetylglucosamine 2-epimerase (Non-hydrolyzing)</fullName>
        <ecNumber evidence="3">5.1.3.14</ecNumber>
    </submittedName>
</protein>
<dbReference type="EC" id="5.1.3.14" evidence="3"/>
<evidence type="ECO:0000313" key="3">
    <source>
        <dbReference type="EMBL" id="RAY14216.1"/>
    </source>
</evidence>
<comment type="similarity">
    <text evidence="1">Belongs to the UDP-N-acetylglucosamine 2-epimerase family.</text>
</comment>
<dbReference type="InterPro" id="IPR003331">
    <property type="entry name" value="UDP_GlcNAc_Epimerase_2_dom"/>
</dbReference>
<name>A0A365H5D7_9ACTN</name>
<organism evidence="3 4">
    <name type="scientific">Actinomadura craniellae</name>
    <dbReference type="NCBI Taxonomy" id="2231787"/>
    <lineage>
        <taxon>Bacteria</taxon>
        <taxon>Bacillati</taxon>
        <taxon>Actinomycetota</taxon>
        <taxon>Actinomycetes</taxon>
        <taxon>Streptosporangiales</taxon>
        <taxon>Thermomonosporaceae</taxon>
        <taxon>Actinomadura</taxon>
    </lineage>
</organism>
<dbReference type="Proteomes" id="UP000251891">
    <property type="component" value="Unassembled WGS sequence"/>
</dbReference>
<dbReference type="PANTHER" id="PTHR43174:SF1">
    <property type="entry name" value="UDP-N-ACETYLGLUCOSAMINE 2-EPIMERASE"/>
    <property type="match status" value="1"/>
</dbReference>
<dbReference type="Pfam" id="PF02350">
    <property type="entry name" value="Epimerase_2"/>
    <property type="match status" value="1"/>
</dbReference>
<sequence>MNRREIVLASNGAPAGAHRLLVHVLGARPNFVKAAPVIDALRAAGADQVVIHTGQHYDERMSDIFFRDLGLPEPDVNLGVGSGGHAEQTAALMVGLDREFTERSPALVIVYGDVNSTIAAALVAAKLHIPVAHVEAGLRSFDMTMPEEVNRRLTDQLSELCFVTSPEAVGHLAAEGVAVDRVHFVGNPMIDTLLGNLGKFDTEAVRAAYGLPERYVLATMHRPANVDSPETAAALVNRLHGVADLADLVMPVHPRGRANLLAAGLADHPRVRILDPLGYIEFVAAVRGAAAVVTDSGGIQEETTVLGVPCLTVRPNTERPITITHGTNRLVTFDELVPATRKALESAGRTESRTPPLWDGHAGPRIAEVITTSLNRWEH</sequence>
<accession>A0A365H5D7</accession>
<keyword evidence="4" id="KW-1185">Reference proteome</keyword>
<feature type="domain" description="UDP-N-acetylglucosamine 2-epimerase" evidence="2">
    <location>
        <begin position="43"/>
        <end position="370"/>
    </location>
</feature>
<dbReference type="NCBIfam" id="TIGR00236">
    <property type="entry name" value="wecB"/>
    <property type="match status" value="1"/>
</dbReference>
<reference evidence="3 4" key="1">
    <citation type="submission" date="2018-06" db="EMBL/GenBank/DDBJ databases">
        <title>Actinomadura craniellae sp. nov. isolated from marine sponge Craniella sp.</title>
        <authorList>
            <person name="Li L."/>
            <person name="Xu Q.H."/>
            <person name="Lin H.W."/>
            <person name="Lu Y.H."/>
        </authorList>
    </citation>
    <scope>NUCLEOTIDE SEQUENCE [LARGE SCALE GENOMIC DNA]</scope>
    <source>
        <strain evidence="3 4">LHW63021</strain>
    </source>
</reference>
<dbReference type="SUPFAM" id="SSF53756">
    <property type="entry name" value="UDP-Glycosyltransferase/glycogen phosphorylase"/>
    <property type="match status" value="1"/>
</dbReference>
<dbReference type="CDD" id="cd03786">
    <property type="entry name" value="GTB_UDP-GlcNAc_2-Epimerase"/>
    <property type="match status" value="1"/>
</dbReference>
<dbReference type="OrthoDB" id="9803238at2"/>
<dbReference type="RefSeq" id="WP_111867654.1">
    <property type="nucleotide sequence ID" value="NZ_QLYX01000006.1"/>
</dbReference>
<dbReference type="InterPro" id="IPR029767">
    <property type="entry name" value="WecB-like"/>
</dbReference>
<evidence type="ECO:0000313" key="4">
    <source>
        <dbReference type="Proteomes" id="UP000251891"/>
    </source>
</evidence>
<dbReference type="Gene3D" id="3.40.50.2000">
    <property type="entry name" value="Glycogen Phosphorylase B"/>
    <property type="match status" value="2"/>
</dbReference>
<dbReference type="AlphaFoldDB" id="A0A365H5D7"/>
<evidence type="ECO:0000259" key="2">
    <source>
        <dbReference type="Pfam" id="PF02350"/>
    </source>
</evidence>
<gene>
    <name evidence="3" type="ORF">DPM19_14635</name>
</gene>
<proteinExistence type="inferred from homology"/>